<keyword evidence="10" id="KW-0411">Iron-sulfur</keyword>
<accession>A0A9D0ZB77</accession>
<comment type="function">
    <text evidence="2 12">Activation of anaerobic ribonucleoside-triphosphate reductase under anaerobic conditions by generation of an organic free radical, using S-adenosylmethionine and reduced flavodoxin as cosubstrates to produce 5'-deoxy-adenosine.</text>
</comment>
<dbReference type="InterPro" id="IPR034457">
    <property type="entry name" value="Organic_radical-activating"/>
</dbReference>
<dbReference type="NCBIfam" id="TIGR02491">
    <property type="entry name" value="NrdG"/>
    <property type="match status" value="1"/>
</dbReference>
<dbReference type="InterPro" id="IPR007197">
    <property type="entry name" value="rSAM"/>
</dbReference>
<dbReference type="Pfam" id="PF13353">
    <property type="entry name" value="Fer4_12"/>
    <property type="match status" value="1"/>
</dbReference>
<dbReference type="GO" id="GO:0004748">
    <property type="term" value="F:ribonucleoside-diphosphate reductase activity, thioredoxin disulfide as acceptor"/>
    <property type="evidence" value="ECO:0007669"/>
    <property type="project" value="TreeGrafter"/>
</dbReference>
<protein>
    <recommendedName>
        <fullName evidence="4 12">Anaerobic ribonucleoside-triphosphate reductase-activating protein</fullName>
        <ecNumber evidence="12">1.97.1.-</ecNumber>
    </recommendedName>
</protein>
<keyword evidence="9" id="KW-0408">Iron</keyword>
<dbReference type="SFLD" id="SFLDS00029">
    <property type="entry name" value="Radical_SAM"/>
    <property type="match status" value="1"/>
</dbReference>
<evidence type="ECO:0000256" key="11">
    <source>
        <dbReference type="ARBA" id="ARBA00047365"/>
    </source>
</evidence>
<evidence type="ECO:0000256" key="3">
    <source>
        <dbReference type="ARBA" id="ARBA00009777"/>
    </source>
</evidence>
<dbReference type="Gene3D" id="3.20.20.70">
    <property type="entry name" value="Aldolase class I"/>
    <property type="match status" value="1"/>
</dbReference>
<dbReference type="CDD" id="cd01335">
    <property type="entry name" value="Radical_SAM"/>
    <property type="match status" value="1"/>
</dbReference>
<evidence type="ECO:0000313" key="13">
    <source>
        <dbReference type="EMBL" id="HIQ71233.1"/>
    </source>
</evidence>
<evidence type="ECO:0000256" key="4">
    <source>
        <dbReference type="ARBA" id="ARBA00014281"/>
    </source>
</evidence>
<dbReference type="PIRSF" id="PIRSF000368">
    <property type="entry name" value="NrdG"/>
    <property type="match status" value="1"/>
</dbReference>
<keyword evidence="7" id="KW-0479">Metal-binding</keyword>
<dbReference type="GO" id="GO:0043365">
    <property type="term" value="F:[formate-C-acetyltransferase]-activating enzyme activity"/>
    <property type="evidence" value="ECO:0007669"/>
    <property type="project" value="InterPro"/>
</dbReference>
<evidence type="ECO:0000256" key="9">
    <source>
        <dbReference type="ARBA" id="ARBA00023004"/>
    </source>
</evidence>
<dbReference type="SFLD" id="SFLDF00299">
    <property type="entry name" value="anaerobic_ribonucleoside-triph"/>
    <property type="match status" value="1"/>
</dbReference>
<gene>
    <name evidence="13" type="primary">nrdG</name>
    <name evidence="13" type="ORF">IAB73_03360</name>
</gene>
<comment type="caution">
    <text evidence="13">The sequence shown here is derived from an EMBL/GenBank/DDBJ whole genome shotgun (WGS) entry which is preliminary data.</text>
</comment>
<name>A0A9D0ZB77_9FIRM</name>
<evidence type="ECO:0000256" key="7">
    <source>
        <dbReference type="ARBA" id="ARBA00022723"/>
    </source>
</evidence>
<dbReference type="GO" id="GO:0046872">
    <property type="term" value="F:metal ion binding"/>
    <property type="evidence" value="ECO:0007669"/>
    <property type="project" value="UniProtKB-KW"/>
</dbReference>
<dbReference type="SFLD" id="SFLDG01066">
    <property type="entry name" value="organic_radical-activating_enz"/>
    <property type="match status" value="1"/>
</dbReference>
<dbReference type="SUPFAM" id="SSF102114">
    <property type="entry name" value="Radical SAM enzymes"/>
    <property type="match status" value="1"/>
</dbReference>
<sequence>MNIRIAGTVGDSIVDGPGLRLTVFTQGCPHHCPGCHNPETHDPAGGHDADTGEILAALARNPLASGVTLSGGEPFCQPAACLDIARGAHALGKNVWTYTGYTLERLLSEGDPDRLALLRETDVLVDGPFVQAEKSLELRFCGSRNQRLIDVKRSLASGGAVLWGPPVW</sequence>
<dbReference type="EC" id="1.97.1.-" evidence="12"/>
<evidence type="ECO:0000256" key="10">
    <source>
        <dbReference type="ARBA" id="ARBA00023014"/>
    </source>
</evidence>
<evidence type="ECO:0000313" key="14">
    <source>
        <dbReference type="Proteomes" id="UP000886887"/>
    </source>
</evidence>
<evidence type="ECO:0000256" key="6">
    <source>
        <dbReference type="ARBA" id="ARBA00022691"/>
    </source>
</evidence>
<comment type="catalytic activity">
    <reaction evidence="11">
        <text>glycyl-[protein] + reduced [flavodoxin] + S-adenosyl-L-methionine = glycin-2-yl radical-[protein] + semiquinone [flavodoxin] + 5'-deoxyadenosine + L-methionine + H(+)</text>
        <dbReference type="Rhea" id="RHEA:61976"/>
        <dbReference type="Rhea" id="RHEA-COMP:10622"/>
        <dbReference type="Rhea" id="RHEA-COMP:14480"/>
        <dbReference type="Rhea" id="RHEA-COMP:15993"/>
        <dbReference type="Rhea" id="RHEA-COMP:15994"/>
        <dbReference type="ChEBI" id="CHEBI:15378"/>
        <dbReference type="ChEBI" id="CHEBI:17319"/>
        <dbReference type="ChEBI" id="CHEBI:29947"/>
        <dbReference type="ChEBI" id="CHEBI:32722"/>
        <dbReference type="ChEBI" id="CHEBI:57618"/>
        <dbReference type="ChEBI" id="CHEBI:57844"/>
        <dbReference type="ChEBI" id="CHEBI:59789"/>
        <dbReference type="ChEBI" id="CHEBI:140311"/>
    </reaction>
</comment>
<dbReference type="SFLD" id="SFLDG01063">
    <property type="entry name" value="activating_enzymes__group_1"/>
    <property type="match status" value="1"/>
</dbReference>
<dbReference type="InterPro" id="IPR001989">
    <property type="entry name" value="Radical_activat_CS"/>
</dbReference>
<dbReference type="PROSITE" id="PS01087">
    <property type="entry name" value="RADICAL_ACTIVATING"/>
    <property type="match status" value="1"/>
</dbReference>
<evidence type="ECO:0000256" key="5">
    <source>
        <dbReference type="ARBA" id="ARBA00022485"/>
    </source>
</evidence>
<dbReference type="InterPro" id="IPR013785">
    <property type="entry name" value="Aldolase_TIM"/>
</dbReference>
<evidence type="ECO:0000256" key="12">
    <source>
        <dbReference type="PIRNR" id="PIRNR000368"/>
    </source>
</evidence>
<dbReference type="PANTHER" id="PTHR30352">
    <property type="entry name" value="PYRUVATE FORMATE-LYASE-ACTIVATING ENZYME"/>
    <property type="match status" value="1"/>
</dbReference>
<dbReference type="EMBL" id="DVFJ01000009">
    <property type="protein sequence ID" value="HIQ71233.1"/>
    <property type="molecule type" value="Genomic_DNA"/>
</dbReference>
<comment type="cofactor">
    <cofactor evidence="1">
        <name>[4Fe-4S] cluster</name>
        <dbReference type="ChEBI" id="CHEBI:49883"/>
    </cofactor>
</comment>
<dbReference type="PANTHER" id="PTHR30352:SF2">
    <property type="entry name" value="ANAEROBIC RIBONUCLEOSIDE-TRIPHOSPHATE REDUCTASE-ACTIVATING PROTEIN"/>
    <property type="match status" value="1"/>
</dbReference>
<dbReference type="Proteomes" id="UP000886887">
    <property type="component" value="Unassembled WGS sequence"/>
</dbReference>
<evidence type="ECO:0000256" key="1">
    <source>
        <dbReference type="ARBA" id="ARBA00001966"/>
    </source>
</evidence>
<reference evidence="13" key="2">
    <citation type="journal article" date="2021" name="PeerJ">
        <title>Extensive microbial diversity within the chicken gut microbiome revealed by metagenomics and culture.</title>
        <authorList>
            <person name="Gilroy R."/>
            <person name="Ravi A."/>
            <person name="Getino M."/>
            <person name="Pursley I."/>
            <person name="Horton D.L."/>
            <person name="Alikhan N.F."/>
            <person name="Baker D."/>
            <person name="Gharbi K."/>
            <person name="Hall N."/>
            <person name="Watson M."/>
            <person name="Adriaenssens E.M."/>
            <person name="Foster-Nyarko E."/>
            <person name="Jarju S."/>
            <person name="Secka A."/>
            <person name="Antonio M."/>
            <person name="Oren A."/>
            <person name="Chaudhuri R.R."/>
            <person name="La Ragione R."/>
            <person name="Hildebrand F."/>
            <person name="Pallen M.J."/>
        </authorList>
    </citation>
    <scope>NUCLEOTIDE SEQUENCE</scope>
    <source>
        <strain evidence="13">ChiSxjej2B14-6234</strain>
    </source>
</reference>
<evidence type="ECO:0000256" key="2">
    <source>
        <dbReference type="ARBA" id="ARBA00003852"/>
    </source>
</evidence>
<comment type="similarity">
    <text evidence="3 12">Belongs to the organic radical-activating enzymes family.</text>
</comment>
<keyword evidence="6" id="KW-0949">S-adenosyl-L-methionine</keyword>
<dbReference type="AlphaFoldDB" id="A0A9D0ZB77"/>
<proteinExistence type="inferred from homology"/>
<dbReference type="InterPro" id="IPR058240">
    <property type="entry name" value="rSAM_sf"/>
</dbReference>
<keyword evidence="8 12" id="KW-0560">Oxidoreductase</keyword>
<dbReference type="GO" id="GO:0051539">
    <property type="term" value="F:4 iron, 4 sulfur cluster binding"/>
    <property type="evidence" value="ECO:0007669"/>
    <property type="project" value="UniProtKB-KW"/>
</dbReference>
<organism evidence="13 14">
    <name type="scientific">Candidatus Onthenecus intestinigallinarum</name>
    <dbReference type="NCBI Taxonomy" id="2840875"/>
    <lineage>
        <taxon>Bacteria</taxon>
        <taxon>Bacillati</taxon>
        <taxon>Bacillota</taxon>
        <taxon>Clostridia</taxon>
        <taxon>Eubacteriales</taxon>
        <taxon>Candidatus Onthenecus</taxon>
    </lineage>
</organism>
<keyword evidence="5" id="KW-0004">4Fe-4S</keyword>
<dbReference type="InterPro" id="IPR012837">
    <property type="entry name" value="NrdG"/>
</dbReference>
<reference evidence="13" key="1">
    <citation type="submission" date="2020-10" db="EMBL/GenBank/DDBJ databases">
        <authorList>
            <person name="Gilroy R."/>
        </authorList>
    </citation>
    <scope>NUCLEOTIDE SEQUENCE</scope>
    <source>
        <strain evidence="13">ChiSxjej2B14-6234</strain>
    </source>
</reference>
<evidence type="ECO:0000256" key="8">
    <source>
        <dbReference type="ARBA" id="ARBA00023002"/>
    </source>
</evidence>